<feature type="region of interest" description="Disordered" evidence="1">
    <location>
        <begin position="273"/>
        <end position="312"/>
    </location>
</feature>
<evidence type="ECO:0000313" key="4">
    <source>
        <dbReference type="RefSeq" id="XP_008458059.2"/>
    </source>
</evidence>
<dbReference type="InterPro" id="IPR052843">
    <property type="entry name" value="ER_body_metal_sequester"/>
</dbReference>
<feature type="transmembrane region" description="Helical" evidence="2">
    <location>
        <begin position="603"/>
        <end position="627"/>
    </location>
</feature>
<feature type="transmembrane region" description="Helical" evidence="2">
    <location>
        <begin position="672"/>
        <end position="691"/>
    </location>
</feature>
<dbReference type="PANTHER" id="PTHR38937:SF2">
    <property type="entry name" value="MEMBRANE PROTEIN OF ER BODY-LIKE PROTEIN ISOFORM X1"/>
    <property type="match status" value="1"/>
</dbReference>
<evidence type="ECO:0000256" key="2">
    <source>
        <dbReference type="SAM" id="Phobius"/>
    </source>
</evidence>
<organism evidence="3 4">
    <name type="scientific">Cucumis melo</name>
    <name type="common">Muskmelon</name>
    <dbReference type="NCBI Taxonomy" id="3656"/>
    <lineage>
        <taxon>Eukaryota</taxon>
        <taxon>Viridiplantae</taxon>
        <taxon>Streptophyta</taxon>
        <taxon>Embryophyta</taxon>
        <taxon>Tracheophyta</taxon>
        <taxon>Spermatophyta</taxon>
        <taxon>Magnoliopsida</taxon>
        <taxon>eudicotyledons</taxon>
        <taxon>Gunneridae</taxon>
        <taxon>Pentapetalae</taxon>
        <taxon>rosids</taxon>
        <taxon>fabids</taxon>
        <taxon>Cucurbitales</taxon>
        <taxon>Cucurbitaceae</taxon>
        <taxon>Benincaseae</taxon>
        <taxon>Cucumis</taxon>
    </lineage>
</organism>
<name>A0A1S3C731_CUCME</name>
<feature type="compositionally biased region" description="Basic residues" evidence="1">
    <location>
        <begin position="31"/>
        <end position="40"/>
    </location>
</feature>
<sequence>MNGDKLHPELEPQMTQEQEEEAEYEEEPHVLLRKTSRHHAQSTFSSSTDSDEMFSGNSQGLQFVIRDQQLQQQNRGTGYSNGSSRLEIEDDHPVYEVIPSDEIEVVATRKTDAQNGTPIKFQRDQSRSLAVAIPPSNGEIEKQASYYPSLDNGTTGYKRVELRTENGNEVTDLYLERIYEKPGSHNFYCPNCQACITKVIIRDREWVNNTVSPRVPTQVDKFRCTSCLSFLIPIGSWLFPRLVSPDPEEEVSSGPGNNVENIEYREREIFQVQETRDSQESQLDRAPVPDQSVDNTVADKNEVVPDSSVGNAVADHTRDIHAVSDSKPTHPSLNPTVAEERFLPVKGVESKQGIQADSINKTQVRDQLVEFDMWTNDNTLETNVDSTVDPSILDGAKDTKKGIDVEHVVVGIPYPSLESKGGLLDRFRLPAFFNKAPVPDQSAALAKTEIPKAPEPVEATVPDSSPVSASLEAPTTVERATDTAVGSHEVEAGPVAISIDDSLDEQIEPESSRYNRWEIVKSIVYGGLAESITSLGIVTSAASANTGTGNIVVLSLANLISGLFILGHNLTGLKSEQFRTSNETDDDDHVDRYEVVLGNRENYILHFVLAIFSFVLFGLVPPLVYGFSFTKSNDKDLKLAAVAGASLLCITLLALGKAYIQRPNRWDVYIKTVVSYIVIAAGAGGFSYLAGNLIDKCVKKYGWFEENPAFNLGLPLPEMSLVKAAWGSS</sequence>
<evidence type="ECO:0000313" key="3">
    <source>
        <dbReference type="Proteomes" id="UP001652600"/>
    </source>
</evidence>
<dbReference type="Proteomes" id="UP001652600">
    <property type="component" value="Chromosome 1"/>
</dbReference>
<feature type="region of interest" description="Disordered" evidence="1">
    <location>
        <begin position="456"/>
        <end position="476"/>
    </location>
</feature>
<keyword evidence="3" id="KW-1185">Reference proteome</keyword>
<keyword evidence="2" id="KW-0472">Membrane</keyword>
<evidence type="ECO:0000256" key="1">
    <source>
        <dbReference type="SAM" id="MobiDB-lite"/>
    </source>
</evidence>
<feature type="transmembrane region" description="Helical" evidence="2">
    <location>
        <begin position="639"/>
        <end position="660"/>
    </location>
</feature>
<protein>
    <submittedName>
        <fullName evidence="4">Membrane protein of ER body-like protein isoform X4</fullName>
    </submittedName>
</protein>
<feature type="region of interest" description="Disordered" evidence="1">
    <location>
        <begin position="1"/>
        <end position="56"/>
    </location>
</feature>
<feature type="region of interest" description="Disordered" evidence="1">
    <location>
        <begin position="245"/>
        <end position="264"/>
    </location>
</feature>
<dbReference type="PANTHER" id="PTHR38937">
    <property type="entry name" value="MEMBRANE PROTEIN OF ER BODY-LIKE PROTEIN"/>
    <property type="match status" value="1"/>
</dbReference>
<reference evidence="4" key="2">
    <citation type="submission" date="2025-08" db="UniProtKB">
        <authorList>
            <consortium name="RefSeq"/>
        </authorList>
    </citation>
    <scope>IDENTIFICATION</scope>
    <source>
        <tissue evidence="4">Stem</tissue>
    </source>
</reference>
<dbReference type="RefSeq" id="XP_008458059.2">
    <property type="nucleotide sequence ID" value="XM_008459837.3"/>
</dbReference>
<feature type="compositionally biased region" description="Basic and acidic residues" evidence="1">
    <location>
        <begin position="273"/>
        <end position="283"/>
    </location>
</feature>
<dbReference type="AlphaFoldDB" id="A0A1S3C731"/>
<keyword evidence="2" id="KW-0812">Transmembrane</keyword>
<dbReference type="GeneID" id="103497596"/>
<keyword evidence="2" id="KW-1133">Transmembrane helix</keyword>
<reference evidence="3" key="1">
    <citation type="submission" date="2025-05" db="UniProtKB">
        <authorList>
            <consortium name="RefSeq"/>
        </authorList>
    </citation>
    <scope>NUCLEOTIDE SEQUENCE [LARGE SCALE GENOMIC DNA]</scope>
</reference>
<proteinExistence type="predicted"/>
<gene>
    <name evidence="4" type="primary">LOC103497596</name>
</gene>
<feature type="compositionally biased region" description="Basic and acidic residues" evidence="1">
    <location>
        <begin position="1"/>
        <end position="10"/>
    </location>
</feature>
<accession>A0A1S3C731</accession>
<feature type="compositionally biased region" description="Acidic residues" evidence="1">
    <location>
        <begin position="17"/>
        <end position="26"/>
    </location>
</feature>